<keyword evidence="4" id="KW-1133">Transmembrane helix</keyword>
<evidence type="ECO:0000313" key="7">
    <source>
        <dbReference type="EMBL" id="CDS02895.1"/>
    </source>
</evidence>
<name>A0A077W7X0_9FUNG</name>
<dbReference type="OrthoDB" id="5340910at2759"/>
<reference evidence="7" key="1">
    <citation type="journal article" date="2014" name="Genome Announc.">
        <title>De novo whole-genome sequence and genome annotation of Lichtheimia ramosa.</title>
        <authorList>
            <person name="Linde J."/>
            <person name="Schwartze V."/>
            <person name="Binder U."/>
            <person name="Lass-Florl C."/>
            <person name="Voigt K."/>
            <person name="Horn F."/>
        </authorList>
    </citation>
    <scope>NUCLEOTIDE SEQUENCE</scope>
    <source>
        <strain evidence="7">JMRC FSU:6197</strain>
    </source>
</reference>
<keyword evidence="5" id="KW-0732">Signal</keyword>
<feature type="transmembrane region" description="Helical" evidence="4">
    <location>
        <begin position="226"/>
        <end position="254"/>
    </location>
</feature>
<evidence type="ECO:0000256" key="2">
    <source>
        <dbReference type="PROSITE-ProRule" id="PRU00192"/>
    </source>
</evidence>
<gene>
    <name evidence="7" type="ORF">LRAMOSA00297</name>
</gene>
<evidence type="ECO:0000256" key="1">
    <source>
        <dbReference type="ARBA" id="ARBA00022443"/>
    </source>
</evidence>
<protein>
    <recommendedName>
        <fullName evidence="6">SH3 domain-containing protein</fullName>
    </recommendedName>
</protein>
<dbReference type="PROSITE" id="PS50002">
    <property type="entry name" value="SH3"/>
    <property type="match status" value="1"/>
</dbReference>
<dbReference type="SMART" id="SM00326">
    <property type="entry name" value="SH3"/>
    <property type="match status" value="1"/>
</dbReference>
<organism evidence="7">
    <name type="scientific">Lichtheimia ramosa</name>
    <dbReference type="NCBI Taxonomy" id="688394"/>
    <lineage>
        <taxon>Eukaryota</taxon>
        <taxon>Fungi</taxon>
        <taxon>Fungi incertae sedis</taxon>
        <taxon>Mucoromycota</taxon>
        <taxon>Mucoromycotina</taxon>
        <taxon>Mucoromycetes</taxon>
        <taxon>Mucorales</taxon>
        <taxon>Lichtheimiaceae</taxon>
        <taxon>Lichtheimia</taxon>
    </lineage>
</organism>
<dbReference type="InterPro" id="IPR036028">
    <property type="entry name" value="SH3-like_dom_sf"/>
</dbReference>
<evidence type="ECO:0000256" key="3">
    <source>
        <dbReference type="SAM" id="MobiDB-lite"/>
    </source>
</evidence>
<dbReference type="InterPro" id="IPR001452">
    <property type="entry name" value="SH3_domain"/>
</dbReference>
<dbReference type="EMBL" id="LK023313">
    <property type="protein sequence ID" value="CDS02895.1"/>
    <property type="molecule type" value="Genomic_DNA"/>
</dbReference>
<dbReference type="AlphaFoldDB" id="A0A077W7X0"/>
<feature type="domain" description="SH3" evidence="6">
    <location>
        <begin position="337"/>
        <end position="398"/>
    </location>
</feature>
<evidence type="ECO:0000256" key="5">
    <source>
        <dbReference type="SAM" id="SignalP"/>
    </source>
</evidence>
<dbReference type="SUPFAM" id="SSF50044">
    <property type="entry name" value="SH3-domain"/>
    <property type="match status" value="1"/>
</dbReference>
<dbReference type="Pfam" id="PF14604">
    <property type="entry name" value="SH3_9"/>
    <property type="match status" value="1"/>
</dbReference>
<keyword evidence="4" id="KW-0812">Transmembrane</keyword>
<sequence length="577" mass="62753">MSSSYTSFTALLAVVLVATWKAQAQSSTTNCLSLSSSEACPAFSQYYVDLASLTSRYTFLANATDVSSFDQSIISYSKSSGLYMDQLGCSGSASDDNTPYARYSLSRLCARFTQSQESLSCNYQHNVSPPPLCQSTCNDWVNSVSNITNDISSCSDTTTRSNAIASLKAECSNWEGFSGSDAVNCIEGAVNEPDNCGFQSDMDMACQYCDNNGSDSCCSKVSCNRLGVGAIIGIVIGSVVGAVLLCFAVGCFCLRRKRVRKDTHGFKTYISSSRDDYRNNVDRAETGSQHALVSHHDDSVPTLSNPTTPSAIHLQEPTPPAPLVTCSPSTTTPQQPRPEDLHIVVHPYPPQMEDELGLQVDDLICLAAKFDDGWALGINAMTGQKGVFPLLCVAPLPPELLNEIIPSDQPITTTTTTNYDPDSSKILLEDDITQQQLWQPSQVVSPAQASSIPTSPPPQINLIRIRENVRRSISLGSFPHGKLSKNTNTPTTFHGGIPKRTASMRNPHQHHHYGYSEAESPTSPTLNTPFFDVTPELHANNNNNNNQDAYELHDQLRRRSSSSSNSSSMWIKRPNGK</sequence>
<keyword evidence="1 2" id="KW-0728">SH3 domain</keyword>
<feature type="chain" id="PRO_5001726306" description="SH3 domain-containing protein" evidence="5">
    <location>
        <begin position="25"/>
        <end position="577"/>
    </location>
</feature>
<feature type="compositionally biased region" description="Polar residues" evidence="3">
    <location>
        <begin position="519"/>
        <end position="528"/>
    </location>
</feature>
<feature type="region of interest" description="Disordered" evidence="3">
    <location>
        <begin position="476"/>
        <end position="577"/>
    </location>
</feature>
<dbReference type="Gene3D" id="2.30.30.40">
    <property type="entry name" value="SH3 Domains"/>
    <property type="match status" value="1"/>
</dbReference>
<accession>A0A077W7X0</accession>
<evidence type="ECO:0000256" key="4">
    <source>
        <dbReference type="SAM" id="Phobius"/>
    </source>
</evidence>
<proteinExistence type="predicted"/>
<feature type="signal peptide" evidence="5">
    <location>
        <begin position="1"/>
        <end position="24"/>
    </location>
</feature>
<evidence type="ECO:0000259" key="6">
    <source>
        <dbReference type="PROSITE" id="PS50002"/>
    </source>
</evidence>
<keyword evidence="4" id="KW-0472">Membrane</keyword>